<accession>A0ABW4L522</accession>
<evidence type="ECO:0000313" key="2">
    <source>
        <dbReference type="EMBL" id="MFD1718264.1"/>
    </source>
</evidence>
<dbReference type="InterPro" id="IPR011009">
    <property type="entry name" value="Kinase-like_dom_sf"/>
</dbReference>
<reference evidence="3" key="1">
    <citation type="journal article" date="2019" name="Int. J. Syst. Evol. Microbiol.">
        <title>The Global Catalogue of Microorganisms (GCM) 10K type strain sequencing project: providing services to taxonomists for standard genome sequencing and annotation.</title>
        <authorList>
            <consortium name="The Broad Institute Genomics Platform"/>
            <consortium name="The Broad Institute Genome Sequencing Center for Infectious Disease"/>
            <person name="Wu L."/>
            <person name="Ma J."/>
        </authorList>
    </citation>
    <scope>NUCLEOTIDE SEQUENCE [LARGE SCALE GENOMIC DNA]</scope>
    <source>
        <strain evidence="3">JCM 17130</strain>
    </source>
</reference>
<gene>
    <name evidence="2" type="ORF">ACFSE6_10485</name>
</gene>
<dbReference type="Proteomes" id="UP001597277">
    <property type="component" value="Unassembled WGS sequence"/>
</dbReference>
<evidence type="ECO:0000313" key="3">
    <source>
        <dbReference type="Proteomes" id="UP001597277"/>
    </source>
</evidence>
<protein>
    <submittedName>
        <fullName evidence="2">Phosphotransferase enzyme family protein</fullName>
    </submittedName>
</protein>
<dbReference type="Pfam" id="PF01636">
    <property type="entry name" value="APH"/>
    <property type="match status" value="1"/>
</dbReference>
<name>A0ABW4L522_9MICO</name>
<dbReference type="SUPFAM" id="SSF56112">
    <property type="entry name" value="Protein kinase-like (PK-like)"/>
    <property type="match status" value="1"/>
</dbReference>
<organism evidence="2 3">
    <name type="scientific">Georgenia deserti</name>
    <dbReference type="NCBI Taxonomy" id="2093781"/>
    <lineage>
        <taxon>Bacteria</taxon>
        <taxon>Bacillati</taxon>
        <taxon>Actinomycetota</taxon>
        <taxon>Actinomycetes</taxon>
        <taxon>Micrococcales</taxon>
        <taxon>Bogoriellaceae</taxon>
        <taxon>Georgenia</taxon>
    </lineage>
</organism>
<evidence type="ECO:0000259" key="1">
    <source>
        <dbReference type="Pfam" id="PF01636"/>
    </source>
</evidence>
<comment type="caution">
    <text evidence="2">The sequence shown here is derived from an EMBL/GenBank/DDBJ whole genome shotgun (WGS) entry which is preliminary data.</text>
</comment>
<dbReference type="RefSeq" id="WP_388006212.1">
    <property type="nucleotide sequence ID" value="NZ_JBHUEE010000005.1"/>
</dbReference>
<feature type="domain" description="Aminoglycoside phosphotransferase" evidence="1">
    <location>
        <begin position="37"/>
        <end position="232"/>
    </location>
</feature>
<dbReference type="EMBL" id="JBHUEE010000005">
    <property type="protein sequence ID" value="MFD1718264.1"/>
    <property type="molecule type" value="Genomic_DNA"/>
</dbReference>
<dbReference type="InterPro" id="IPR002575">
    <property type="entry name" value="Aminoglycoside_PTrfase"/>
</dbReference>
<proteinExistence type="predicted"/>
<sequence>MTTTPPATRHAHPALVRACAAVGLDPAGATLVQRSVNTVYRLASAPVVVRVRGGGPTPEAIAQVGLARSLAAAGGPVSRLLEVDQLVGAGGYVATFWHADDEPDRKWRTDNLGRALRELHAVELTTDLPPWAPLETCRRRLAAVEWVDPADRAWLAAEIEDLESRYREVAPTLHMGLMHGDAHIANLLRAGDGRPVLCDIDSLARGPQVQDLVPTAVSAVRFRTRRRQQVMAATYGVDVTRHPAWPVLRRIRELVTTMFGLVGAPNNPQVAREAHHRLRTLQDGDTAARWYSYQSGPSGS</sequence>
<dbReference type="Gene3D" id="1.10.510.10">
    <property type="entry name" value="Transferase(Phosphotransferase) domain 1"/>
    <property type="match status" value="1"/>
</dbReference>
<keyword evidence="3" id="KW-1185">Reference proteome</keyword>